<keyword evidence="9" id="KW-0547">Nucleotide-binding</keyword>
<evidence type="ECO:0000256" key="14">
    <source>
        <dbReference type="ARBA" id="ARBA00023026"/>
    </source>
</evidence>
<dbReference type="AlphaFoldDB" id="A0AAW3F7I0"/>
<dbReference type="Pfam" id="PF00512">
    <property type="entry name" value="HisKA"/>
    <property type="match status" value="1"/>
</dbReference>
<evidence type="ECO:0000256" key="22">
    <source>
        <dbReference type="SAM" id="MobiDB-lite"/>
    </source>
</evidence>
<evidence type="ECO:0000256" key="7">
    <source>
        <dbReference type="ARBA" id="ARBA00022692"/>
    </source>
</evidence>
<keyword evidence="6" id="KW-0808">Transferase</keyword>
<evidence type="ECO:0000256" key="16">
    <source>
        <dbReference type="ARBA" id="ARBA00058004"/>
    </source>
</evidence>
<dbReference type="InterPro" id="IPR003594">
    <property type="entry name" value="HATPase_dom"/>
</dbReference>
<evidence type="ECO:0000259" key="25">
    <source>
        <dbReference type="PROSITE" id="PS50110"/>
    </source>
</evidence>
<dbReference type="Pfam" id="PF01627">
    <property type="entry name" value="Hpt"/>
    <property type="match status" value="1"/>
</dbReference>
<keyword evidence="13" id="KW-0902">Two-component regulatory system</keyword>
<proteinExistence type="predicted"/>
<feature type="domain" description="Response regulatory" evidence="25">
    <location>
        <begin position="905"/>
        <end position="1019"/>
    </location>
</feature>
<evidence type="ECO:0000256" key="1">
    <source>
        <dbReference type="ARBA" id="ARBA00000085"/>
    </source>
</evidence>
<gene>
    <name evidence="27" type="ORF">DM48_4233</name>
</gene>
<evidence type="ECO:0000256" key="15">
    <source>
        <dbReference type="ARBA" id="ARBA00023136"/>
    </source>
</evidence>
<feature type="modified residue" description="4-aspartylphosphate" evidence="21">
    <location>
        <position position="954"/>
    </location>
</feature>
<dbReference type="PANTHER" id="PTHR45339">
    <property type="entry name" value="HYBRID SIGNAL TRANSDUCTION HISTIDINE KINASE J"/>
    <property type="match status" value="1"/>
</dbReference>
<evidence type="ECO:0000256" key="9">
    <source>
        <dbReference type="ARBA" id="ARBA00022741"/>
    </source>
</evidence>
<dbReference type="SUPFAM" id="SSF55874">
    <property type="entry name" value="ATPase domain of HSP90 chaperone/DNA topoisomerase II/histidine kinase"/>
    <property type="match status" value="1"/>
</dbReference>
<comment type="function">
    <text evidence="16">Member of the two-component regulatory system BvgS/BvgA. Phosphorylates BvgA via a four-step phosphorelay in response to environmental signals.</text>
</comment>
<dbReference type="SUPFAM" id="SSF52172">
    <property type="entry name" value="CheY-like"/>
    <property type="match status" value="1"/>
</dbReference>
<feature type="transmembrane region" description="Helical" evidence="23">
    <location>
        <begin position="349"/>
        <end position="367"/>
    </location>
</feature>
<dbReference type="CDD" id="cd16922">
    <property type="entry name" value="HATPase_EvgS-ArcB-TorS-like"/>
    <property type="match status" value="1"/>
</dbReference>
<dbReference type="InterPro" id="IPR008207">
    <property type="entry name" value="Sig_transdc_His_kin_Hpt_dom"/>
</dbReference>
<evidence type="ECO:0000313" key="28">
    <source>
        <dbReference type="Proteomes" id="UP000029590"/>
    </source>
</evidence>
<evidence type="ECO:0000259" key="26">
    <source>
        <dbReference type="PROSITE" id="PS50894"/>
    </source>
</evidence>
<evidence type="ECO:0000256" key="4">
    <source>
        <dbReference type="ARBA" id="ARBA00022475"/>
    </source>
</evidence>
<evidence type="ECO:0000256" key="10">
    <source>
        <dbReference type="ARBA" id="ARBA00022777"/>
    </source>
</evidence>
<dbReference type="InterPro" id="IPR011006">
    <property type="entry name" value="CheY-like_superfamily"/>
</dbReference>
<reference evidence="27 28" key="1">
    <citation type="submission" date="2014-04" db="EMBL/GenBank/DDBJ databases">
        <authorList>
            <person name="Bishop-Lilly K.A."/>
            <person name="Broomall S.M."/>
            <person name="Chain P.S."/>
            <person name="Chertkov O."/>
            <person name="Coyne S.R."/>
            <person name="Daligault H.E."/>
            <person name="Davenport K.W."/>
            <person name="Erkkila T."/>
            <person name="Frey K.G."/>
            <person name="Gibbons H.S."/>
            <person name="Gu W."/>
            <person name="Jaissle J."/>
            <person name="Johnson S.L."/>
            <person name="Koroleva G.I."/>
            <person name="Ladner J.T."/>
            <person name="Lo C.-C."/>
            <person name="Minogue T.D."/>
            <person name="Munk C."/>
            <person name="Palacios G.F."/>
            <person name="Redden C.L."/>
            <person name="Rosenzweig C.N."/>
            <person name="Scholz M.B."/>
            <person name="Teshima H."/>
            <person name="Xu Y."/>
        </authorList>
    </citation>
    <scope>NUCLEOTIDE SEQUENCE [LARGE SCALE GENOMIC DNA]</scope>
    <source>
        <strain evidence="28">gladioli</strain>
    </source>
</reference>
<evidence type="ECO:0000256" key="12">
    <source>
        <dbReference type="ARBA" id="ARBA00022989"/>
    </source>
</evidence>
<evidence type="ECO:0000259" key="24">
    <source>
        <dbReference type="PROSITE" id="PS50109"/>
    </source>
</evidence>
<dbReference type="InterPro" id="IPR036097">
    <property type="entry name" value="HisK_dim/P_sf"/>
</dbReference>
<dbReference type="PROSITE" id="PS50109">
    <property type="entry name" value="HIS_KIN"/>
    <property type="match status" value="1"/>
</dbReference>
<dbReference type="Pfam" id="PF00072">
    <property type="entry name" value="Response_reg"/>
    <property type="match status" value="1"/>
</dbReference>
<comment type="subunit">
    <text evidence="17">At low DSF concentrations, interacts with RpfF.</text>
</comment>
<evidence type="ECO:0000256" key="17">
    <source>
        <dbReference type="ARBA" id="ARBA00064003"/>
    </source>
</evidence>
<dbReference type="Gene3D" id="3.30.565.10">
    <property type="entry name" value="Histidine kinase-like ATPase, C-terminal domain"/>
    <property type="match status" value="1"/>
</dbReference>
<dbReference type="InterPro" id="IPR001789">
    <property type="entry name" value="Sig_transdc_resp-reg_receiver"/>
</dbReference>
<feature type="domain" description="Histidine kinase" evidence="24">
    <location>
        <begin position="525"/>
        <end position="747"/>
    </location>
</feature>
<dbReference type="PROSITE" id="PS50110">
    <property type="entry name" value="RESPONSE_REGULATORY"/>
    <property type="match status" value="1"/>
</dbReference>
<dbReference type="FunFam" id="3.30.565.10:FF:000010">
    <property type="entry name" value="Sensor histidine kinase RcsC"/>
    <property type="match status" value="1"/>
</dbReference>
<evidence type="ECO:0000256" key="18">
    <source>
        <dbReference type="ARBA" id="ARBA00068150"/>
    </source>
</evidence>
<dbReference type="KEGG" id="bgo:BM43_1410"/>
<dbReference type="EC" id="2.7.13.3" evidence="3"/>
<dbReference type="Pfam" id="PF02518">
    <property type="entry name" value="HATPase_c"/>
    <property type="match status" value="1"/>
</dbReference>
<evidence type="ECO:0000256" key="11">
    <source>
        <dbReference type="ARBA" id="ARBA00022840"/>
    </source>
</evidence>
<evidence type="ECO:0000256" key="3">
    <source>
        <dbReference type="ARBA" id="ARBA00012438"/>
    </source>
</evidence>
<keyword evidence="10 27" id="KW-0418">Kinase</keyword>
<dbReference type="SUPFAM" id="SSF47384">
    <property type="entry name" value="Homodimeric domain of signal transducing histidine kinase"/>
    <property type="match status" value="1"/>
</dbReference>
<dbReference type="GO" id="GO:0000155">
    <property type="term" value="F:phosphorelay sensor kinase activity"/>
    <property type="evidence" value="ECO:0007669"/>
    <property type="project" value="InterPro"/>
</dbReference>
<dbReference type="InterPro" id="IPR036890">
    <property type="entry name" value="HATPase_C_sf"/>
</dbReference>
<dbReference type="PROSITE" id="PS50894">
    <property type="entry name" value="HPT"/>
    <property type="match status" value="1"/>
</dbReference>
<dbReference type="EMBL" id="JPGG01000015">
    <property type="protein sequence ID" value="KGC17179.1"/>
    <property type="molecule type" value="Genomic_DNA"/>
</dbReference>
<dbReference type="PRINTS" id="PR00344">
    <property type="entry name" value="BCTRLSENSOR"/>
</dbReference>
<dbReference type="SUPFAM" id="SSF47226">
    <property type="entry name" value="Histidine-containing phosphotransfer domain, HPT domain"/>
    <property type="match status" value="1"/>
</dbReference>
<dbReference type="Gene3D" id="3.40.50.2300">
    <property type="match status" value="1"/>
</dbReference>
<evidence type="ECO:0000313" key="27">
    <source>
        <dbReference type="EMBL" id="KGC17179.1"/>
    </source>
</evidence>
<comment type="caution">
    <text evidence="27">The sequence shown here is derived from an EMBL/GenBank/DDBJ whole genome shotgun (WGS) entry which is preliminary data.</text>
</comment>
<dbReference type="InterPro" id="IPR005467">
    <property type="entry name" value="His_kinase_dom"/>
</dbReference>
<dbReference type="Proteomes" id="UP000029590">
    <property type="component" value="Unassembled WGS sequence"/>
</dbReference>
<evidence type="ECO:0000256" key="6">
    <source>
        <dbReference type="ARBA" id="ARBA00022679"/>
    </source>
</evidence>
<feature type="domain" description="HPt" evidence="26">
    <location>
        <begin position="1038"/>
        <end position="1131"/>
    </location>
</feature>
<dbReference type="GO" id="GO:0005524">
    <property type="term" value="F:ATP binding"/>
    <property type="evidence" value="ECO:0007669"/>
    <property type="project" value="UniProtKB-KW"/>
</dbReference>
<dbReference type="PANTHER" id="PTHR45339:SF1">
    <property type="entry name" value="HYBRID SIGNAL TRANSDUCTION HISTIDINE KINASE J"/>
    <property type="match status" value="1"/>
</dbReference>
<keyword evidence="12 23" id="KW-1133">Transmembrane helix</keyword>
<evidence type="ECO:0000256" key="2">
    <source>
        <dbReference type="ARBA" id="ARBA00004651"/>
    </source>
</evidence>
<dbReference type="SMART" id="SM00448">
    <property type="entry name" value="REC"/>
    <property type="match status" value="1"/>
</dbReference>
<protein>
    <recommendedName>
        <fullName evidence="18">Sensory/regulatory protein RpfC</fullName>
        <ecNumber evidence="3">2.7.13.3</ecNumber>
    </recommendedName>
    <alternativeName>
        <fullName evidence="19">Virulence sensor protein BvgS</fullName>
    </alternativeName>
</protein>
<keyword evidence="7 23" id="KW-0812">Transmembrane</keyword>
<evidence type="ECO:0000256" key="19">
    <source>
        <dbReference type="ARBA" id="ARBA00070152"/>
    </source>
</evidence>
<dbReference type="RefSeq" id="WP_036048740.1">
    <property type="nucleotide sequence ID" value="NZ_CADEVY010000011.1"/>
</dbReference>
<keyword evidence="8" id="KW-0732">Signal</keyword>
<keyword evidence="4" id="KW-1003">Cell membrane</keyword>
<dbReference type="Gene3D" id="1.10.287.130">
    <property type="match status" value="1"/>
</dbReference>
<accession>A0AAW3F7I0</accession>
<name>A0AAW3F7I0_BURGA</name>
<keyword evidence="11" id="KW-0067">ATP-binding</keyword>
<dbReference type="InterPro" id="IPR003661">
    <property type="entry name" value="HisK_dim/P_dom"/>
</dbReference>
<feature type="modified residue" description="Phosphohistidine" evidence="20">
    <location>
        <position position="1077"/>
    </location>
</feature>
<evidence type="ECO:0000256" key="20">
    <source>
        <dbReference type="PROSITE-ProRule" id="PRU00110"/>
    </source>
</evidence>
<dbReference type="CDD" id="cd00082">
    <property type="entry name" value="HisKA"/>
    <property type="match status" value="1"/>
</dbReference>
<dbReference type="FunFam" id="1.10.287.130:FF:000002">
    <property type="entry name" value="Two-component osmosensing histidine kinase"/>
    <property type="match status" value="1"/>
</dbReference>
<evidence type="ECO:0000256" key="23">
    <source>
        <dbReference type="SAM" id="Phobius"/>
    </source>
</evidence>
<feature type="region of interest" description="Disordered" evidence="22">
    <location>
        <begin position="1019"/>
        <end position="1040"/>
    </location>
</feature>
<feature type="transmembrane region" description="Helical" evidence="23">
    <location>
        <begin position="20"/>
        <end position="42"/>
    </location>
</feature>
<evidence type="ECO:0000256" key="13">
    <source>
        <dbReference type="ARBA" id="ARBA00023012"/>
    </source>
</evidence>
<keyword evidence="15 23" id="KW-0472">Membrane</keyword>
<dbReference type="SMART" id="SM00388">
    <property type="entry name" value="HisKA"/>
    <property type="match status" value="1"/>
</dbReference>
<evidence type="ECO:0000256" key="8">
    <source>
        <dbReference type="ARBA" id="ARBA00022729"/>
    </source>
</evidence>
<dbReference type="CDD" id="cd17546">
    <property type="entry name" value="REC_hyHK_CKI1_RcsC-like"/>
    <property type="match status" value="1"/>
</dbReference>
<keyword evidence="5 21" id="KW-0597">Phosphoprotein</keyword>
<dbReference type="GO" id="GO:0005886">
    <property type="term" value="C:plasma membrane"/>
    <property type="evidence" value="ECO:0007669"/>
    <property type="project" value="UniProtKB-SubCell"/>
</dbReference>
<organism evidence="27 28">
    <name type="scientific">Burkholderia gladioli</name>
    <name type="common">Pseudomonas marginata</name>
    <name type="synonym">Phytomonas marginata</name>
    <dbReference type="NCBI Taxonomy" id="28095"/>
    <lineage>
        <taxon>Bacteria</taxon>
        <taxon>Pseudomonadati</taxon>
        <taxon>Pseudomonadota</taxon>
        <taxon>Betaproteobacteria</taxon>
        <taxon>Burkholderiales</taxon>
        <taxon>Burkholderiaceae</taxon>
        <taxon>Burkholderia</taxon>
    </lineage>
</organism>
<dbReference type="InterPro" id="IPR004358">
    <property type="entry name" value="Sig_transdc_His_kin-like_C"/>
</dbReference>
<sequence>MPILRKTLDDLRRYHRLLVVGGRCAAAVVMVFALVSELVYLVDAHLADQRQAFTGAYRLVLGRFGAVEQAFLGGLARAEMAANDAGEVPPEQVARFRANGNLLRWRPFPSEPTEMLIAGAPQATLSDATLQRAFSFSTQIGRASAATARVLARPPTQIIFNVSRTVVAIVPATSVEHPEQLATDAGRATFVRELTEGAGSLAFDAPSHLLALAPKAWWVPRLYPLPNGRKVLQLASPVLLHGQVKAVLVNEVDPADLLWPIADGAHDGSFAIVGSDGRIVALSAGKHAEPQTADAISRWSRIRHTSGERLAEYRGDGRFVLGTPLGDTGFSLVYTYSWRDVVRAIASKALTATAIALAGFAFVWLLLSQLNRRVFQPMYARSEQVFDSERLSRTMIETVPVGIGLVSTGSGELLYGGSSLVALAELVEGGMPRLIDELKRLHARFASARHDSHDEVFQEDVLLRTRDGKDLALQARFALGRYLGKDVLVTAFVDMTASQALQHQLRHAKLAADQANAAKSAFLAAMSHEIRTPLNAILGNLELLGHSALNPLQRDRLDTIRASSNGLLAIIQDVLDFSKIEAGEMRLEHMHFRLVDTITRSLAMFAPAAHLKRIALVGQFRAAVDQPMRGDPGRLAQVVNNLLSNAIKFTGQGKVTLSLDVERLPCARGGMLVIEVADTGIGIEAAHLSTLFNAFMQADSSISRRFGGTGLGLALCQRLVTQMGGTIDVQSEPGQGSRFTVRVPLDREDPAGVPLVEDAATLEGAPVILLAAEDDRHEGTASLIASWGATLQTARHPDRIDDASGRVLVICGERDNWSAASENRLVEDCEAVINCSADGPLQPMRIGRVLTVSCHSPLGLRAALEHVVKGTPLITPDLMPATGTAPAPAAAAAAASTPARQLGLQVLVAEDNEVNQKLFAEQLALLGCQARLVADGIEALAALSDTRFDAIVTDLNMPRMDGYVLASIVRERWPGTPIVAVTADATLDERRRCAALGIREVAIKPLSLSGLARVLGEISGQGASSPKDGPHDDAPLGAQPMSPELVEAFGHACARSIEVLRDAASRNDAPALLAELHSLKGALGVFRRRELARQCTDLEHRIQDEGVKGAHQALTELLDALLALPNTGKQS</sequence>
<evidence type="ECO:0000256" key="21">
    <source>
        <dbReference type="PROSITE-ProRule" id="PRU00169"/>
    </source>
</evidence>
<comment type="catalytic activity">
    <reaction evidence="1">
        <text>ATP + protein L-histidine = ADP + protein N-phospho-L-histidine.</text>
        <dbReference type="EC" id="2.7.13.3"/>
    </reaction>
</comment>
<comment type="subcellular location">
    <subcellularLocation>
        <location evidence="2">Cell membrane</location>
        <topology evidence="2">Multi-pass membrane protein</topology>
    </subcellularLocation>
</comment>
<dbReference type="InterPro" id="IPR036641">
    <property type="entry name" value="HPT_dom_sf"/>
</dbReference>
<dbReference type="Gene3D" id="1.20.120.160">
    <property type="entry name" value="HPT domain"/>
    <property type="match status" value="1"/>
</dbReference>
<keyword evidence="14" id="KW-0843">Virulence</keyword>
<dbReference type="SMART" id="SM00387">
    <property type="entry name" value="HATPase_c"/>
    <property type="match status" value="1"/>
</dbReference>
<evidence type="ECO:0000256" key="5">
    <source>
        <dbReference type="ARBA" id="ARBA00022553"/>
    </source>
</evidence>